<name>A0A4R3J835_9PROT</name>
<dbReference type="RefSeq" id="WP_132939203.1">
    <property type="nucleotide sequence ID" value="NZ_CP119676.1"/>
</dbReference>
<comment type="caution">
    <text evidence="2">The sequence shown here is derived from an EMBL/GenBank/DDBJ whole genome shotgun (WGS) entry which is preliminary data.</text>
</comment>
<feature type="region of interest" description="Disordered" evidence="1">
    <location>
        <begin position="1"/>
        <end position="36"/>
    </location>
</feature>
<feature type="compositionally biased region" description="Polar residues" evidence="1">
    <location>
        <begin position="1"/>
        <end position="16"/>
    </location>
</feature>
<gene>
    <name evidence="2" type="ORF">EDD55_10674</name>
</gene>
<dbReference type="OrthoDB" id="7364982at2"/>
<dbReference type="Proteomes" id="UP000295304">
    <property type="component" value="Unassembled WGS sequence"/>
</dbReference>
<protein>
    <submittedName>
        <fullName evidence="2">Modified peptide CbpA</fullName>
    </submittedName>
</protein>
<evidence type="ECO:0000313" key="2">
    <source>
        <dbReference type="EMBL" id="TCS62119.1"/>
    </source>
</evidence>
<sequence length="65" mass="7015">MRNTSTSVSTTPTRENSAVDDPAADVRDETQGAPLISPLIARRKSCDADGTGLSHYILMDRQVPQ</sequence>
<proteinExistence type="predicted"/>
<keyword evidence="3" id="KW-1185">Reference proteome</keyword>
<accession>A0A4R3J835</accession>
<dbReference type="InterPro" id="IPR026421">
    <property type="entry name" value="Mod_peptide_prec_CbpA"/>
</dbReference>
<evidence type="ECO:0000256" key="1">
    <source>
        <dbReference type="SAM" id="MobiDB-lite"/>
    </source>
</evidence>
<dbReference type="NCBIfam" id="TIGR04164">
    <property type="entry name" value="cobo_pep"/>
    <property type="match status" value="1"/>
</dbReference>
<organism evidence="2 3">
    <name type="scientific">Varunaivibrio sulfuroxidans</name>
    <dbReference type="NCBI Taxonomy" id="1773489"/>
    <lineage>
        <taxon>Bacteria</taxon>
        <taxon>Pseudomonadati</taxon>
        <taxon>Pseudomonadota</taxon>
        <taxon>Alphaproteobacteria</taxon>
        <taxon>Rhodospirillales</taxon>
        <taxon>Magnetovibrionaceae</taxon>
        <taxon>Varunaivibrio</taxon>
    </lineage>
</organism>
<reference evidence="2 3" key="1">
    <citation type="submission" date="2019-03" db="EMBL/GenBank/DDBJ databases">
        <title>Genomic Encyclopedia of Type Strains, Phase IV (KMG-IV): sequencing the most valuable type-strain genomes for metagenomic binning, comparative biology and taxonomic classification.</title>
        <authorList>
            <person name="Goeker M."/>
        </authorList>
    </citation>
    <scope>NUCLEOTIDE SEQUENCE [LARGE SCALE GENOMIC DNA]</scope>
    <source>
        <strain evidence="2 3">DSM 101688</strain>
    </source>
</reference>
<evidence type="ECO:0000313" key="3">
    <source>
        <dbReference type="Proteomes" id="UP000295304"/>
    </source>
</evidence>
<dbReference type="EMBL" id="SLZW01000006">
    <property type="protein sequence ID" value="TCS62119.1"/>
    <property type="molecule type" value="Genomic_DNA"/>
</dbReference>
<dbReference type="AlphaFoldDB" id="A0A4R3J835"/>